<sequence length="122" mass="13564">MKFSSLTSASTDSLPELIDFDEFCRNGETSRPTQDVPRRCPGPAPHPASYITRIGQTCAFDCAFRFNPNPNPAFVANTAVPWDLYRPSGIAAAMDEFYKLCRAERQSKPKPAPKTVLVRARL</sequence>
<evidence type="ECO:0000256" key="1">
    <source>
        <dbReference type="SAM" id="MobiDB-lite"/>
    </source>
</evidence>
<name>A0A165B6F8_EXIGL</name>
<organism evidence="2 3">
    <name type="scientific">Exidia glandulosa HHB12029</name>
    <dbReference type="NCBI Taxonomy" id="1314781"/>
    <lineage>
        <taxon>Eukaryota</taxon>
        <taxon>Fungi</taxon>
        <taxon>Dikarya</taxon>
        <taxon>Basidiomycota</taxon>
        <taxon>Agaricomycotina</taxon>
        <taxon>Agaricomycetes</taxon>
        <taxon>Auriculariales</taxon>
        <taxon>Exidiaceae</taxon>
        <taxon>Exidia</taxon>
    </lineage>
</organism>
<dbReference type="InParanoid" id="A0A165B6F8"/>
<dbReference type="Proteomes" id="UP000077266">
    <property type="component" value="Unassembled WGS sequence"/>
</dbReference>
<dbReference type="AlphaFoldDB" id="A0A165B6F8"/>
<feature type="region of interest" description="Disordered" evidence="1">
    <location>
        <begin position="26"/>
        <end position="45"/>
    </location>
</feature>
<dbReference type="EMBL" id="KV426543">
    <property type="protein sequence ID" value="KZV79927.1"/>
    <property type="molecule type" value="Genomic_DNA"/>
</dbReference>
<accession>A0A165B6F8</accession>
<keyword evidence="3" id="KW-1185">Reference proteome</keyword>
<evidence type="ECO:0000313" key="3">
    <source>
        <dbReference type="Proteomes" id="UP000077266"/>
    </source>
</evidence>
<protein>
    <submittedName>
        <fullName evidence="2">Uncharacterized protein</fullName>
    </submittedName>
</protein>
<gene>
    <name evidence="2" type="ORF">EXIGLDRAFT_781645</name>
</gene>
<evidence type="ECO:0000313" key="2">
    <source>
        <dbReference type="EMBL" id="KZV79927.1"/>
    </source>
</evidence>
<reference evidence="2 3" key="1">
    <citation type="journal article" date="2016" name="Mol. Biol. Evol.">
        <title>Comparative Genomics of Early-Diverging Mushroom-Forming Fungi Provides Insights into the Origins of Lignocellulose Decay Capabilities.</title>
        <authorList>
            <person name="Nagy L.G."/>
            <person name="Riley R."/>
            <person name="Tritt A."/>
            <person name="Adam C."/>
            <person name="Daum C."/>
            <person name="Floudas D."/>
            <person name="Sun H."/>
            <person name="Yadav J.S."/>
            <person name="Pangilinan J."/>
            <person name="Larsson K.H."/>
            <person name="Matsuura K."/>
            <person name="Barry K."/>
            <person name="Labutti K."/>
            <person name="Kuo R."/>
            <person name="Ohm R.A."/>
            <person name="Bhattacharya S.S."/>
            <person name="Shirouzu T."/>
            <person name="Yoshinaga Y."/>
            <person name="Martin F.M."/>
            <person name="Grigoriev I.V."/>
            <person name="Hibbett D.S."/>
        </authorList>
    </citation>
    <scope>NUCLEOTIDE SEQUENCE [LARGE SCALE GENOMIC DNA]</scope>
    <source>
        <strain evidence="2 3">HHB12029</strain>
    </source>
</reference>
<proteinExistence type="predicted"/>